<evidence type="ECO:0000256" key="1">
    <source>
        <dbReference type="ARBA" id="ARBA00023054"/>
    </source>
</evidence>
<keyword evidence="2" id="KW-1133">Transmembrane helix</keyword>
<keyword evidence="2" id="KW-0472">Membrane</keyword>
<dbReference type="AlphaFoldDB" id="A6HBR4"/>
<feature type="transmembrane region" description="Helical" evidence="2">
    <location>
        <begin position="27"/>
        <end position="48"/>
    </location>
</feature>
<gene>
    <name evidence="3" type="primary">Mgea6_predicted</name>
    <name evidence="3" type="ORF">rCG_61925</name>
</gene>
<evidence type="ECO:0000313" key="4">
    <source>
        <dbReference type="Proteomes" id="UP000234681"/>
    </source>
</evidence>
<accession>A6HBR4</accession>
<dbReference type="InterPro" id="IPR051500">
    <property type="entry name" value="cTAGE_MIA/OTOR"/>
</dbReference>
<protein>
    <submittedName>
        <fullName evidence="3">Meningioma expressed antigen 6 (Coiled-coil proline-rich) (Predicted), isoform CRA_a</fullName>
    </submittedName>
</protein>
<keyword evidence="1" id="KW-0175">Coiled coil</keyword>
<sequence length="94" mass="10666">MELEGLGDEVVAALPEDMRADFNPNGFSLELAICVLTVGLLAIVLFLWRGFRSIRSRFYVGREKKLALELSALIEEKCKLLEKVSFVQKEVRHV</sequence>
<reference evidence="4" key="1">
    <citation type="submission" date="2005-09" db="EMBL/GenBank/DDBJ databases">
        <authorList>
            <person name="Mural R.J."/>
            <person name="Li P.W."/>
            <person name="Adams M.D."/>
            <person name="Amanatides P.G."/>
            <person name="Baden-Tillson H."/>
            <person name="Barnstead M."/>
            <person name="Chin S.H."/>
            <person name="Dew I."/>
            <person name="Evans C.A."/>
            <person name="Ferriera S."/>
            <person name="Flanigan M."/>
            <person name="Fosler C."/>
            <person name="Glodek A."/>
            <person name="Gu Z."/>
            <person name="Holt R.A."/>
            <person name="Jennings D."/>
            <person name="Kraft C.L."/>
            <person name="Lu F."/>
            <person name="Nguyen T."/>
            <person name="Nusskern D.R."/>
            <person name="Pfannkoch C.M."/>
            <person name="Sitter C."/>
            <person name="Sutton G.G."/>
            <person name="Venter J.C."/>
            <person name="Wang Z."/>
            <person name="Woodage T."/>
            <person name="Zheng X.H."/>
            <person name="Zhong F."/>
        </authorList>
    </citation>
    <scope>NUCLEOTIDE SEQUENCE [LARGE SCALE GENOMIC DNA]</scope>
    <source>
        <strain>BN</strain>
        <strain evidence="4">Sprague-Dawley</strain>
    </source>
</reference>
<name>A6HBR4_RAT</name>
<organism evidence="3 4">
    <name type="scientific">Rattus norvegicus</name>
    <name type="common">Rat</name>
    <dbReference type="NCBI Taxonomy" id="10116"/>
    <lineage>
        <taxon>Eukaryota</taxon>
        <taxon>Metazoa</taxon>
        <taxon>Chordata</taxon>
        <taxon>Craniata</taxon>
        <taxon>Vertebrata</taxon>
        <taxon>Euteleostomi</taxon>
        <taxon>Mammalia</taxon>
        <taxon>Eutheria</taxon>
        <taxon>Euarchontoglires</taxon>
        <taxon>Glires</taxon>
        <taxon>Rodentia</taxon>
        <taxon>Myomorpha</taxon>
        <taxon>Muroidea</taxon>
        <taxon>Muridae</taxon>
        <taxon>Murinae</taxon>
        <taxon>Rattus</taxon>
    </lineage>
</organism>
<evidence type="ECO:0000256" key="2">
    <source>
        <dbReference type="SAM" id="Phobius"/>
    </source>
</evidence>
<dbReference type="EMBL" id="CH473947">
    <property type="protein sequence ID" value="EDM03469.1"/>
    <property type="molecule type" value="Genomic_DNA"/>
</dbReference>
<evidence type="ECO:0000313" key="3">
    <source>
        <dbReference type="EMBL" id="EDM03469.1"/>
    </source>
</evidence>
<dbReference type="PANTHER" id="PTHR23158:SF38">
    <property type="entry name" value="MELANOMA INHIBITORY ACTIVITY PROTEIN 2"/>
    <property type="match status" value="1"/>
</dbReference>
<dbReference type="Proteomes" id="UP000234681">
    <property type="component" value="Chromosome 6"/>
</dbReference>
<proteinExistence type="predicted"/>
<keyword evidence="2" id="KW-0812">Transmembrane</keyword>
<dbReference type="PANTHER" id="PTHR23158">
    <property type="entry name" value="MELANOMA INHIBITORY ACTIVITY-RELATED"/>
    <property type="match status" value="1"/>
</dbReference>